<dbReference type="GO" id="GO:0006412">
    <property type="term" value="P:translation"/>
    <property type="evidence" value="ECO:0007669"/>
    <property type="project" value="InterPro"/>
</dbReference>
<dbReference type="PANTHER" id="PTHR19836">
    <property type="entry name" value="30S RIBOSOMAL PROTEIN S14"/>
    <property type="match status" value="1"/>
</dbReference>
<evidence type="ECO:0000256" key="2">
    <source>
        <dbReference type="ARBA" id="ARBA00022980"/>
    </source>
</evidence>
<dbReference type="EMBL" id="LC384961">
    <property type="protein sequence ID" value="BBE28050.1"/>
    <property type="molecule type" value="Genomic_DNA"/>
</dbReference>
<evidence type="ECO:0000256" key="3">
    <source>
        <dbReference type="ARBA" id="ARBA00023274"/>
    </source>
</evidence>
<accession>A0A1D8GXJ7</accession>
<reference evidence="4" key="1">
    <citation type="submission" date="2016-01" db="EMBL/GenBank/DDBJ databases">
        <title>Mitochondrial genome DNA sequence of Heterosigma akashiwo strain H93616.</title>
        <authorList>
            <person name="Ogura Y."/>
            <person name="Hayashi T."/>
            <person name="Ueki S."/>
        </authorList>
    </citation>
    <scope>NUCLEOTIDE SEQUENCE</scope>
    <source>
        <strain evidence="4">H93616</strain>
    </source>
</reference>
<dbReference type="Pfam" id="PF00253">
    <property type="entry name" value="Ribosomal_S14"/>
    <property type="match status" value="1"/>
</dbReference>
<dbReference type="SUPFAM" id="SSF57716">
    <property type="entry name" value="Glucocorticoid receptor-like (DNA-binding domain)"/>
    <property type="match status" value="1"/>
</dbReference>
<geneLocation type="mitochondrion" evidence="4"/>
<dbReference type="InterPro" id="IPR001209">
    <property type="entry name" value="Ribosomal_uS14"/>
</dbReference>
<dbReference type="Gene3D" id="1.10.287.1480">
    <property type="match status" value="1"/>
</dbReference>
<keyword evidence="3" id="KW-0687">Ribonucleoprotein</keyword>
<dbReference type="EMBL" id="KU561547">
    <property type="protein sequence ID" value="AOT84806.1"/>
    <property type="molecule type" value="Genomic_DNA"/>
</dbReference>
<gene>
    <name evidence="4" type="primary">rps14</name>
</gene>
<proteinExistence type="inferred from homology"/>
<organism evidence="4">
    <name type="scientific">Heterosigma akashiwo</name>
    <name type="common">Chromophytic alga</name>
    <name type="synonym">Heterosigma carterae</name>
    <dbReference type="NCBI Taxonomy" id="2829"/>
    <lineage>
        <taxon>Eukaryota</taxon>
        <taxon>Sar</taxon>
        <taxon>Stramenopiles</taxon>
        <taxon>Ochrophyta</taxon>
        <taxon>Raphidophyceae</taxon>
        <taxon>Chattonellales</taxon>
        <taxon>Chattonellaceae</taxon>
        <taxon>Heterosigma</taxon>
    </lineage>
</organism>
<sequence>MKSKLAADLQQRKRFKTTEITQKILKSLSQNQTLSTFQQWWVKLNQTDYPKNARVRIKNRCVLTGRSASVSRNCQLSRIQFRELGRSGCITGLQKSSW</sequence>
<dbReference type="GO" id="GO:0005763">
    <property type="term" value="C:mitochondrial small ribosomal subunit"/>
    <property type="evidence" value="ECO:0007669"/>
    <property type="project" value="TreeGrafter"/>
</dbReference>
<protein>
    <submittedName>
        <fullName evidence="5">Ribosomal protein S14</fullName>
    </submittedName>
    <submittedName>
        <fullName evidence="4">Ribosomal protein small subunit 14</fullName>
    </submittedName>
</protein>
<reference evidence="5" key="2">
    <citation type="submission" date="2018-05" db="EMBL/GenBank/DDBJ databases">
        <title>Mitochondrial DNA sequences of Heterosigma akashiwo strains.</title>
        <authorList>
            <person name="Ueki S."/>
        </authorList>
    </citation>
    <scope>NUCLEOTIDE SEQUENCE</scope>
    <source>
        <strain evidence="5">HaGS95</strain>
    </source>
</reference>
<evidence type="ECO:0000256" key="1">
    <source>
        <dbReference type="ARBA" id="ARBA00009083"/>
    </source>
</evidence>
<evidence type="ECO:0000313" key="4">
    <source>
        <dbReference type="EMBL" id="AOT84806.1"/>
    </source>
</evidence>
<evidence type="ECO:0000313" key="5">
    <source>
        <dbReference type="EMBL" id="BBE28050.1"/>
    </source>
</evidence>
<dbReference type="PANTHER" id="PTHR19836:SF19">
    <property type="entry name" value="SMALL RIBOSOMAL SUBUNIT PROTEIN US14M"/>
    <property type="match status" value="1"/>
</dbReference>
<dbReference type="GO" id="GO:0003735">
    <property type="term" value="F:structural constituent of ribosome"/>
    <property type="evidence" value="ECO:0007669"/>
    <property type="project" value="InterPro"/>
</dbReference>
<comment type="similarity">
    <text evidence="1">Belongs to the universal ribosomal protein uS14 family.</text>
</comment>
<keyword evidence="2 4" id="KW-0689">Ribosomal protein</keyword>
<dbReference type="AlphaFoldDB" id="A0A1D8GXJ7"/>
<name>A0A1D8GXJ7_HETAK</name>
<keyword evidence="4" id="KW-0496">Mitochondrion</keyword>